<proteinExistence type="predicted"/>
<name>A0ABQ3YVD0_9ACTN</name>
<dbReference type="NCBIfam" id="NF038083">
    <property type="entry name" value="CU044_5270_fam"/>
    <property type="match status" value="1"/>
</dbReference>
<accession>A0ABQ3YVD0</accession>
<feature type="region of interest" description="Disordered" evidence="1">
    <location>
        <begin position="1"/>
        <end position="22"/>
    </location>
</feature>
<protein>
    <recommendedName>
        <fullName evidence="5">CU044_5270 family protein</fullName>
    </recommendedName>
</protein>
<evidence type="ECO:0000256" key="2">
    <source>
        <dbReference type="SAM" id="Phobius"/>
    </source>
</evidence>
<keyword evidence="2" id="KW-1133">Transmembrane helix</keyword>
<keyword evidence="4" id="KW-1185">Reference proteome</keyword>
<reference evidence="3 4" key="1">
    <citation type="submission" date="2021-01" db="EMBL/GenBank/DDBJ databases">
        <title>Whole genome shotgun sequence of Actinoplanes durhamensis NBRC 14914.</title>
        <authorList>
            <person name="Komaki H."/>
            <person name="Tamura T."/>
        </authorList>
    </citation>
    <scope>NUCLEOTIDE SEQUENCE [LARGE SCALE GENOMIC DNA]</scope>
    <source>
        <strain evidence="3 4">NBRC 14914</strain>
    </source>
</reference>
<keyword evidence="2" id="KW-0812">Transmembrane</keyword>
<organism evidence="3 4">
    <name type="scientific">Paractinoplanes durhamensis</name>
    <dbReference type="NCBI Taxonomy" id="113563"/>
    <lineage>
        <taxon>Bacteria</taxon>
        <taxon>Bacillati</taxon>
        <taxon>Actinomycetota</taxon>
        <taxon>Actinomycetes</taxon>
        <taxon>Micromonosporales</taxon>
        <taxon>Micromonosporaceae</taxon>
        <taxon>Paractinoplanes</taxon>
    </lineage>
</organism>
<evidence type="ECO:0008006" key="5">
    <source>
        <dbReference type="Google" id="ProtNLM"/>
    </source>
</evidence>
<dbReference type="RefSeq" id="WP_203727267.1">
    <property type="nucleotide sequence ID" value="NZ_BAAATX010000017.1"/>
</dbReference>
<evidence type="ECO:0000313" key="3">
    <source>
        <dbReference type="EMBL" id="GIE01550.1"/>
    </source>
</evidence>
<dbReference type="InterPro" id="IPR047789">
    <property type="entry name" value="CU044_5270-like"/>
</dbReference>
<sequence>MKNHMKSLADARPARLDPPGTPPLTFALTEMPEKSRRFRAAALIPAGGLAAAAAATVAVLVIGSGEAPSGPTPSAAPLTASQILLTAAEHSSQDHPGTGKYLLFRTESGTVMTVGSGSSTYQMTDRTSNETWLSRAGTEPTRVISQDLGMTPTTPADAAAYQAAGSPAQVLVGKPLPTGKLGPGTPAGVAGGARRTSTTDGANIYALGATSISVRDLEKLPADPAALRTALLKNFDGGGSDLPTDREQWLLGVASTLIAEIPVSGPVRAAAFRLIAGLDGVRPLGVVADQHGREGQGFAFTATNAFTGSIEHRFVIDAATGRALGEESRVLQPGGTTAHFGPGSLLGYTVVLEQRVTDQRTMDPWGQVRRAG</sequence>
<evidence type="ECO:0000313" key="4">
    <source>
        <dbReference type="Proteomes" id="UP000637628"/>
    </source>
</evidence>
<evidence type="ECO:0000256" key="1">
    <source>
        <dbReference type="SAM" id="MobiDB-lite"/>
    </source>
</evidence>
<comment type="caution">
    <text evidence="3">The sequence shown here is derived from an EMBL/GenBank/DDBJ whole genome shotgun (WGS) entry which is preliminary data.</text>
</comment>
<dbReference type="EMBL" id="BOML01000022">
    <property type="protein sequence ID" value="GIE01550.1"/>
    <property type="molecule type" value="Genomic_DNA"/>
</dbReference>
<keyword evidence="2" id="KW-0472">Membrane</keyword>
<gene>
    <name evidence="3" type="ORF">Adu01nite_29000</name>
</gene>
<feature type="transmembrane region" description="Helical" evidence="2">
    <location>
        <begin position="40"/>
        <end position="63"/>
    </location>
</feature>
<dbReference type="Proteomes" id="UP000637628">
    <property type="component" value="Unassembled WGS sequence"/>
</dbReference>